<comment type="caution">
    <text evidence="2">The sequence shown here is derived from an EMBL/GenBank/DDBJ whole genome shotgun (WGS) entry which is preliminary data.</text>
</comment>
<evidence type="ECO:0000313" key="2">
    <source>
        <dbReference type="EMBL" id="KAF0896226.1"/>
    </source>
</evidence>
<evidence type="ECO:0000256" key="1">
    <source>
        <dbReference type="SAM" id="MobiDB-lite"/>
    </source>
</evidence>
<gene>
    <name evidence="2" type="ORF">E2562_019708</name>
</gene>
<feature type="region of interest" description="Disordered" evidence="1">
    <location>
        <begin position="1"/>
        <end position="68"/>
    </location>
</feature>
<accession>A0A6G1C7Y0</accession>
<dbReference type="EMBL" id="SPHZ02000010">
    <property type="protein sequence ID" value="KAF0896226.1"/>
    <property type="molecule type" value="Genomic_DNA"/>
</dbReference>
<sequence length="68" mass="7419">MVAVDVRATADRQRMPNRGVEVGTLEINDGDNNRHRKHRGASRMEGRDGGEANGWAMGGVNDQTTAQQ</sequence>
<organism evidence="2 3">
    <name type="scientific">Oryza meyeriana var. granulata</name>
    <dbReference type="NCBI Taxonomy" id="110450"/>
    <lineage>
        <taxon>Eukaryota</taxon>
        <taxon>Viridiplantae</taxon>
        <taxon>Streptophyta</taxon>
        <taxon>Embryophyta</taxon>
        <taxon>Tracheophyta</taxon>
        <taxon>Spermatophyta</taxon>
        <taxon>Magnoliopsida</taxon>
        <taxon>Liliopsida</taxon>
        <taxon>Poales</taxon>
        <taxon>Poaceae</taxon>
        <taxon>BOP clade</taxon>
        <taxon>Oryzoideae</taxon>
        <taxon>Oryzeae</taxon>
        <taxon>Oryzinae</taxon>
        <taxon>Oryza</taxon>
        <taxon>Oryza meyeriana</taxon>
    </lineage>
</organism>
<protein>
    <recommendedName>
        <fullName evidence="4">DUF834 domain-containing protein</fullName>
    </recommendedName>
</protein>
<keyword evidence="3" id="KW-1185">Reference proteome</keyword>
<evidence type="ECO:0008006" key="4">
    <source>
        <dbReference type="Google" id="ProtNLM"/>
    </source>
</evidence>
<dbReference type="Proteomes" id="UP000479710">
    <property type="component" value="Unassembled WGS sequence"/>
</dbReference>
<proteinExistence type="predicted"/>
<name>A0A6G1C7Y0_9ORYZ</name>
<dbReference type="AlphaFoldDB" id="A0A6G1C7Y0"/>
<reference evidence="2 3" key="1">
    <citation type="submission" date="2019-11" db="EMBL/GenBank/DDBJ databases">
        <title>Whole genome sequence of Oryza granulata.</title>
        <authorList>
            <person name="Li W."/>
        </authorList>
    </citation>
    <scope>NUCLEOTIDE SEQUENCE [LARGE SCALE GENOMIC DNA]</scope>
    <source>
        <strain evidence="3">cv. Menghai</strain>
        <tissue evidence="2">Leaf</tissue>
    </source>
</reference>
<evidence type="ECO:0000313" key="3">
    <source>
        <dbReference type="Proteomes" id="UP000479710"/>
    </source>
</evidence>